<dbReference type="Gene3D" id="3.40.630.30">
    <property type="match status" value="1"/>
</dbReference>
<feature type="non-terminal residue" evidence="1">
    <location>
        <position position="246"/>
    </location>
</feature>
<sequence length="246" mass="28750">MFVKLKAEKYEKLKSFFKGPEFIRASAVIYSNRDGDVFVDNEEEPNIAFVNTSNFSYLSGGLSSLKKSDDFKTFFNDLFEKDKSTKKHVIKIVTPDKEWIAPVMEIIKEKEPYIMPYRQYQCRKVKLNWREMLPNNYEVREIDNKFLEDVPLELAKDIEGLIEKTQWNSKEKFIAHYGGICLFDKDKLISHSFMFYNKGDDSYELSIATDKEYRLRGFGSITTAACAELALKRASIVRWTCKAQNE</sequence>
<organism evidence="1 2">
    <name type="scientific">candidate division WOR-3 bacterium</name>
    <dbReference type="NCBI Taxonomy" id="2052148"/>
    <lineage>
        <taxon>Bacteria</taxon>
        <taxon>Bacteria division WOR-3</taxon>
    </lineage>
</organism>
<dbReference type="InterPro" id="IPR027365">
    <property type="entry name" value="GNAT_acetyltra_YdfB-like"/>
</dbReference>
<dbReference type="EMBL" id="DMZY01000060">
    <property type="protein sequence ID" value="HAV91929.1"/>
    <property type="molecule type" value="Genomic_DNA"/>
</dbReference>
<protein>
    <recommendedName>
        <fullName evidence="3">GNAT family N-acetyltransferase</fullName>
    </recommendedName>
</protein>
<evidence type="ECO:0000313" key="2">
    <source>
        <dbReference type="Proteomes" id="UP000264062"/>
    </source>
</evidence>
<accession>A0A350H8R3</accession>
<dbReference type="Pfam" id="PF12746">
    <property type="entry name" value="GNAT_acetyltran"/>
    <property type="match status" value="1"/>
</dbReference>
<evidence type="ECO:0000313" key="1">
    <source>
        <dbReference type="EMBL" id="HAV91929.1"/>
    </source>
</evidence>
<reference evidence="1 2" key="1">
    <citation type="journal article" date="2018" name="Nat. Biotechnol.">
        <title>A standardized bacterial taxonomy based on genome phylogeny substantially revises the tree of life.</title>
        <authorList>
            <person name="Parks D.H."/>
            <person name="Chuvochina M."/>
            <person name="Waite D.W."/>
            <person name="Rinke C."/>
            <person name="Skarshewski A."/>
            <person name="Chaumeil P.A."/>
            <person name="Hugenholtz P."/>
        </authorList>
    </citation>
    <scope>NUCLEOTIDE SEQUENCE [LARGE SCALE GENOMIC DNA]</scope>
    <source>
        <strain evidence="1">UBA9956</strain>
    </source>
</reference>
<comment type="caution">
    <text evidence="1">The sequence shown here is derived from an EMBL/GenBank/DDBJ whole genome shotgun (WGS) entry which is preliminary data.</text>
</comment>
<dbReference type="SUPFAM" id="SSF55729">
    <property type="entry name" value="Acyl-CoA N-acyltransferases (Nat)"/>
    <property type="match status" value="1"/>
</dbReference>
<gene>
    <name evidence="1" type="ORF">DCW38_01955</name>
</gene>
<dbReference type="Proteomes" id="UP000264062">
    <property type="component" value="Unassembled WGS sequence"/>
</dbReference>
<proteinExistence type="predicted"/>
<name>A0A350H8R3_UNCW3</name>
<dbReference type="AlphaFoldDB" id="A0A350H8R3"/>
<evidence type="ECO:0008006" key="3">
    <source>
        <dbReference type="Google" id="ProtNLM"/>
    </source>
</evidence>
<dbReference type="InterPro" id="IPR016181">
    <property type="entry name" value="Acyl_CoA_acyltransferase"/>
</dbReference>